<dbReference type="GO" id="GO:0009505">
    <property type="term" value="C:plant-type cell wall"/>
    <property type="evidence" value="ECO:0000318"/>
    <property type="project" value="GO_Central"/>
</dbReference>
<dbReference type="InterPro" id="IPR010255">
    <property type="entry name" value="Haem_peroxidase_sf"/>
</dbReference>
<keyword evidence="1" id="KW-0812">Transmembrane</keyword>
<keyword evidence="1" id="KW-0472">Membrane</keyword>
<proteinExistence type="predicted"/>
<keyword evidence="1" id="KW-1133">Transmembrane helix</keyword>
<gene>
    <name evidence="2" type="ORF">MANES_04G125000</name>
</gene>
<feature type="transmembrane region" description="Helical" evidence="1">
    <location>
        <begin position="219"/>
        <end position="240"/>
    </location>
</feature>
<protein>
    <submittedName>
        <fullName evidence="2">Uncharacterized protein</fullName>
    </submittedName>
</protein>
<accession>A0A2C9W1U4</accession>
<organism evidence="2">
    <name type="scientific">Manihot esculenta</name>
    <name type="common">Cassava</name>
    <name type="synonym">Jatropha manihot</name>
    <dbReference type="NCBI Taxonomy" id="3983"/>
    <lineage>
        <taxon>Eukaryota</taxon>
        <taxon>Viridiplantae</taxon>
        <taxon>Streptophyta</taxon>
        <taxon>Embryophyta</taxon>
        <taxon>Tracheophyta</taxon>
        <taxon>Spermatophyta</taxon>
        <taxon>Magnoliopsida</taxon>
        <taxon>eudicotyledons</taxon>
        <taxon>Gunneridae</taxon>
        <taxon>Pentapetalae</taxon>
        <taxon>rosids</taxon>
        <taxon>fabids</taxon>
        <taxon>Malpighiales</taxon>
        <taxon>Euphorbiaceae</taxon>
        <taxon>Crotonoideae</taxon>
        <taxon>Manihoteae</taxon>
        <taxon>Manihot</taxon>
    </lineage>
</organism>
<name>A0A2C9W1U4_MANES</name>
<dbReference type="AlphaFoldDB" id="A0A2C9W1U4"/>
<dbReference type="GO" id="GO:0006979">
    <property type="term" value="P:response to oxidative stress"/>
    <property type="evidence" value="ECO:0007669"/>
    <property type="project" value="InterPro"/>
</dbReference>
<dbReference type="GO" id="GO:0020037">
    <property type="term" value="F:heme binding"/>
    <property type="evidence" value="ECO:0007669"/>
    <property type="project" value="InterPro"/>
</dbReference>
<dbReference type="EMBL" id="CM004390">
    <property type="protein sequence ID" value="OAY52952.1"/>
    <property type="molecule type" value="Genomic_DNA"/>
</dbReference>
<dbReference type="GO" id="GO:0004601">
    <property type="term" value="F:peroxidase activity"/>
    <property type="evidence" value="ECO:0000318"/>
    <property type="project" value="GO_Central"/>
</dbReference>
<evidence type="ECO:0000313" key="2">
    <source>
        <dbReference type="EMBL" id="OAY52952.1"/>
    </source>
</evidence>
<dbReference type="GO" id="GO:0006950">
    <property type="term" value="P:response to stress"/>
    <property type="evidence" value="ECO:0000318"/>
    <property type="project" value="GO_Central"/>
</dbReference>
<sequence>MQGLSSSRSSFITHIGPLPRGVCILRYPCLWRTKKKATLNDHWSIYRDSCPQDEETKPEVILEIYKVHSSVASALLRLALIVPLSQSPVLSGRFCFGFTIFVQKLIMSWGSFDLSCLCPEVVPCADIVVLAARGVVQTATYELPSPLADLYEAVACFAPKCLDEREAVQQHLPLMCWCPYHQHPKLLKTAWDHHQQYHQLHVADYALHLLETGEGRMQLVSTTTITFLLRLIVFLTIVFNDTIKTGIKVRAYASDAYLFQRDFPRTMMTSSQVQWVSSGTIVRRGHRGD</sequence>
<dbReference type="SUPFAM" id="SSF48113">
    <property type="entry name" value="Heme-dependent peroxidases"/>
    <property type="match status" value="1"/>
</dbReference>
<evidence type="ECO:0000256" key="1">
    <source>
        <dbReference type="SAM" id="Phobius"/>
    </source>
</evidence>
<reference evidence="2" key="1">
    <citation type="submission" date="2016-02" db="EMBL/GenBank/DDBJ databases">
        <title>WGS assembly of Manihot esculenta.</title>
        <authorList>
            <person name="Bredeson J.V."/>
            <person name="Prochnik S.E."/>
            <person name="Lyons J.B."/>
            <person name="Schmutz J."/>
            <person name="Grimwood J."/>
            <person name="Vrebalov J."/>
            <person name="Bart R.S."/>
            <person name="Amuge T."/>
            <person name="Ferguson M.E."/>
            <person name="Green R."/>
            <person name="Putnam N."/>
            <person name="Stites J."/>
            <person name="Rounsley S."/>
            <person name="Rokhsar D.S."/>
        </authorList>
    </citation>
    <scope>NUCLEOTIDE SEQUENCE [LARGE SCALE GENOMIC DNA]</scope>
    <source>
        <tissue evidence="2">Leaf</tissue>
    </source>
</reference>